<protein>
    <submittedName>
        <fullName evidence="10">DUF4347 domain-containing protein</fullName>
    </submittedName>
</protein>
<dbReference type="PANTHER" id="PTHR38340:SF1">
    <property type="entry name" value="S-LAYER PROTEIN"/>
    <property type="match status" value="1"/>
</dbReference>
<feature type="region of interest" description="Disordered" evidence="8">
    <location>
        <begin position="726"/>
        <end position="833"/>
    </location>
</feature>
<evidence type="ECO:0000256" key="1">
    <source>
        <dbReference type="ARBA" id="ARBA00004370"/>
    </source>
</evidence>
<reference evidence="10 11" key="1">
    <citation type="submission" date="2023-06" db="EMBL/GenBank/DDBJ databases">
        <title>Azospirillum isscasensis sp.nov, a bacterium isolated from rhizosphere soil of rice.</title>
        <authorList>
            <person name="Wang H."/>
        </authorList>
    </citation>
    <scope>NUCLEOTIDE SEQUENCE [LARGE SCALE GENOMIC DNA]</scope>
    <source>
        <strain evidence="10 11">C340-1</strain>
    </source>
</reference>
<comment type="caution">
    <text evidence="10">The sequence shown here is derived from an EMBL/GenBank/DDBJ whole genome shotgun (WGS) entry which is preliminary data.</text>
</comment>
<dbReference type="PANTHER" id="PTHR38340">
    <property type="entry name" value="S-LAYER PROTEIN"/>
    <property type="match status" value="1"/>
</dbReference>
<feature type="region of interest" description="Disordered" evidence="8">
    <location>
        <begin position="349"/>
        <end position="398"/>
    </location>
</feature>
<dbReference type="InterPro" id="IPR018511">
    <property type="entry name" value="Hemolysin-typ_Ca-bd_CS"/>
</dbReference>
<evidence type="ECO:0000256" key="7">
    <source>
        <dbReference type="ARBA" id="ARBA00023136"/>
    </source>
</evidence>
<keyword evidence="5" id="KW-0677">Repeat</keyword>
<dbReference type="PRINTS" id="PR01488">
    <property type="entry name" value="RTXTOXINA"/>
</dbReference>
<dbReference type="Proteomes" id="UP001227317">
    <property type="component" value="Unassembled WGS sequence"/>
</dbReference>
<keyword evidence="4" id="KW-0800">Toxin</keyword>
<dbReference type="RefSeq" id="WP_306711974.1">
    <property type="nucleotide sequence ID" value="NZ_JAUJFI010000268.1"/>
</dbReference>
<dbReference type="EMBL" id="JAUJFI010000268">
    <property type="protein sequence ID" value="MDQ2106534.1"/>
    <property type="molecule type" value="Genomic_DNA"/>
</dbReference>
<evidence type="ECO:0000313" key="10">
    <source>
        <dbReference type="EMBL" id="MDQ2106534.1"/>
    </source>
</evidence>
<evidence type="ECO:0000259" key="9">
    <source>
        <dbReference type="Pfam" id="PF14252"/>
    </source>
</evidence>
<keyword evidence="11" id="KW-1185">Reference proteome</keyword>
<keyword evidence="7" id="KW-0472">Membrane</keyword>
<evidence type="ECO:0000256" key="8">
    <source>
        <dbReference type="SAM" id="MobiDB-lite"/>
    </source>
</evidence>
<dbReference type="Pfam" id="PF14252">
    <property type="entry name" value="DUF4347"/>
    <property type="match status" value="1"/>
</dbReference>
<dbReference type="Gene3D" id="2.150.10.10">
    <property type="entry name" value="Serralysin-like metalloprotease, C-terminal"/>
    <property type="match status" value="6"/>
</dbReference>
<evidence type="ECO:0000256" key="2">
    <source>
        <dbReference type="ARBA" id="ARBA00004613"/>
    </source>
</evidence>
<accession>A0ABU0WSK5</accession>
<feature type="compositionally biased region" description="Pro residues" evidence="8">
    <location>
        <begin position="737"/>
        <end position="823"/>
    </location>
</feature>
<comment type="subcellular location">
    <subcellularLocation>
        <location evidence="1">Membrane</location>
    </subcellularLocation>
    <subcellularLocation>
        <location evidence="2">Secreted</location>
    </subcellularLocation>
</comment>
<keyword evidence="3" id="KW-0964">Secreted</keyword>
<evidence type="ECO:0000256" key="5">
    <source>
        <dbReference type="ARBA" id="ARBA00022737"/>
    </source>
</evidence>
<feature type="non-terminal residue" evidence="10">
    <location>
        <position position="857"/>
    </location>
</feature>
<feature type="domain" description="DUF4347" evidence="9">
    <location>
        <begin position="4"/>
        <end position="154"/>
    </location>
</feature>
<dbReference type="PROSITE" id="PS00330">
    <property type="entry name" value="HEMOLYSIN_CALCIUM"/>
    <property type="match status" value="2"/>
</dbReference>
<proteinExistence type="predicted"/>
<sequence length="857" mass="86610">MNEVIIADAGLEDRETLLSHRRPDVQVTLVSATDDGHAVLAAALTTRPSVLHVVAHGEPGRVLLGAQPLDARSLLDRSWPDARGTEIHIHACHAGAGEAGRLLLDRLAAATGAAVAASSGPVGPATRGASWALDMRTAPVFTPSPFAEAEGWSHVLAVTGTPTDGNDTLTSDDAADNIDGGAGNDILIGNGGNDTLTGGLGHDTMDGGAGADVFDGGDGFDVVTYENATVGMTIDIGNPANSTGDAAGDSFTGIERWIGSNYNDTMVAGNDPVWFWGHAGDDVEIGSAGNDTMESGDGNDTVYGGAGDDQIYSRADNDVLYGEDGNDLVYGGWGNDLLDGGAGNDTLFGEGDADTINGGDGDDSLDGGQGNDLMNGGAGNDTLTGGIGHDTMEGGDGADVFDGGDGFDEVTYANSTVGVVLDLRDPGNSTGDAAGDSFTNIERWIGSEFDDRLVANDDGVWFWGHGGNDVEIGGAGNDTMESGTGNDTIRGGGGDDRAFGRADDDMLYGEDGNDLLAGGGGNDLIDGGTGNDTLIGDWGVDTMIGGDGDDVFYSGAHDPLPEADVIQGGAGNDTFIVAAQSDAGTVSFDGGDGTDTLRVSSDNVSDPENKVTTATPQIDISGMTLTNVENLDLVGGVRHTVTMTAAQANGFASITGATGGDVFVVTGTAMAGAVTAGNGSQLGAGQVQAETVGGVTFLRIGTDATAGADVTLRFAGGFTADQFQVSGSGITLSGTPSTPPTTEPPTTEPPTTEPPTTEPPTTTPPTTEPPTTEPPTTEPPTTEPPTTEPPTTTPPTTEPPTTEPPTAEPPTTTPPTTEPPTTTPPVDDRPSTAMQRIVDGVTEDVKAYAYEGPVSTL</sequence>
<name>A0ABU0WSK5_9PROT</name>
<dbReference type="InterPro" id="IPR025592">
    <property type="entry name" value="DUF4347"/>
</dbReference>
<dbReference type="PRINTS" id="PR00313">
    <property type="entry name" value="CABNDNGRPT"/>
</dbReference>
<feature type="region of interest" description="Disordered" evidence="8">
    <location>
        <begin position="475"/>
        <end position="495"/>
    </location>
</feature>
<organism evidence="10 11">
    <name type="scientific">Azospirillum isscasi</name>
    <dbReference type="NCBI Taxonomy" id="3053926"/>
    <lineage>
        <taxon>Bacteria</taxon>
        <taxon>Pseudomonadati</taxon>
        <taxon>Pseudomonadota</taxon>
        <taxon>Alphaproteobacteria</taxon>
        <taxon>Rhodospirillales</taxon>
        <taxon>Azospirillaceae</taxon>
        <taxon>Azospirillum</taxon>
    </lineage>
</organism>
<keyword evidence="6" id="KW-0843">Virulence</keyword>
<dbReference type="InterPro" id="IPR003995">
    <property type="entry name" value="RTX_toxin_determinant-A"/>
</dbReference>
<evidence type="ECO:0000256" key="3">
    <source>
        <dbReference type="ARBA" id="ARBA00022525"/>
    </source>
</evidence>
<gene>
    <name evidence="10" type="ORF">QSG27_27855</name>
</gene>
<dbReference type="InterPro" id="IPR001343">
    <property type="entry name" value="Hemolysn_Ca-bd"/>
</dbReference>
<dbReference type="SUPFAM" id="SSF51120">
    <property type="entry name" value="beta-Roll"/>
    <property type="match status" value="4"/>
</dbReference>
<dbReference type="InterPro" id="IPR011049">
    <property type="entry name" value="Serralysin-like_metalloprot_C"/>
</dbReference>
<evidence type="ECO:0000256" key="6">
    <source>
        <dbReference type="ARBA" id="ARBA00023026"/>
    </source>
</evidence>
<dbReference type="InterPro" id="IPR050557">
    <property type="entry name" value="RTX_toxin/Mannuronan_C5-epim"/>
</dbReference>
<evidence type="ECO:0000256" key="4">
    <source>
        <dbReference type="ARBA" id="ARBA00022656"/>
    </source>
</evidence>
<evidence type="ECO:0000313" key="11">
    <source>
        <dbReference type="Proteomes" id="UP001227317"/>
    </source>
</evidence>
<dbReference type="Pfam" id="PF00353">
    <property type="entry name" value="HemolysinCabind"/>
    <property type="match status" value="8"/>
</dbReference>